<evidence type="ECO:0000313" key="3">
    <source>
        <dbReference type="Proteomes" id="UP000294933"/>
    </source>
</evidence>
<evidence type="ECO:0000256" key="1">
    <source>
        <dbReference type="SAM" id="MobiDB-lite"/>
    </source>
</evidence>
<feature type="compositionally biased region" description="Basic and acidic residues" evidence="1">
    <location>
        <begin position="1"/>
        <end position="14"/>
    </location>
</feature>
<proteinExistence type="predicted"/>
<protein>
    <submittedName>
        <fullName evidence="2">Uncharacterized protein</fullName>
    </submittedName>
</protein>
<dbReference type="EMBL" id="ML170199">
    <property type="protein sequence ID" value="TDL19184.1"/>
    <property type="molecule type" value="Genomic_DNA"/>
</dbReference>
<dbReference type="AlphaFoldDB" id="A0A4Y7PUU3"/>
<keyword evidence="3" id="KW-1185">Reference proteome</keyword>
<feature type="region of interest" description="Disordered" evidence="1">
    <location>
        <begin position="1"/>
        <end position="172"/>
    </location>
</feature>
<gene>
    <name evidence="2" type="ORF">BD410DRAFT_805963</name>
</gene>
<evidence type="ECO:0000313" key="2">
    <source>
        <dbReference type="EMBL" id="TDL19184.1"/>
    </source>
</evidence>
<name>A0A4Y7PUU3_9AGAM</name>
<sequence>MGDLRKSRDVKPDEQPLYTESNLNRTGEIPRGGRNAPSVEWLQRHDLNRNRSEDKPLTKKAAELKQGERMGMPRGGQQVTSAERLKTGDATPKVARNGAAPESTIPDSTPASSPRHAAVPCPGTGVTKVPYGSARTSTSTGYLPNPWPKDGDEKKRASSGLSTVAPCGPAKDSEWGRRIESIGENDRTALDLYFATGGKFLEETDYATKPRWKSRLQSVRELELVSLCHVNGLNIRTGSVALEQTRRGCGVNGLDCVSRLRNHERPEPSDVVCSSACGHMSRNWSFPVMKFGCCVNGCSIASYHRKIMGQRGQVRLQVCIFAGALNPSDEFGTSKKRAERSKSLFVED</sequence>
<feature type="compositionally biased region" description="Basic and acidic residues" evidence="1">
    <location>
        <begin position="42"/>
        <end position="68"/>
    </location>
</feature>
<reference evidence="2 3" key="1">
    <citation type="submission" date="2018-06" db="EMBL/GenBank/DDBJ databases">
        <title>A transcriptomic atlas of mushroom development highlights an independent origin of complex multicellularity.</title>
        <authorList>
            <consortium name="DOE Joint Genome Institute"/>
            <person name="Krizsan K."/>
            <person name="Almasi E."/>
            <person name="Merenyi Z."/>
            <person name="Sahu N."/>
            <person name="Viragh M."/>
            <person name="Koszo T."/>
            <person name="Mondo S."/>
            <person name="Kiss B."/>
            <person name="Balint B."/>
            <person name="Kues U."/>
            <person name="Barry K."/>
            <person name="Hegedus J.C."/>
            <person name="Henrissat B."/>
            <person name="Johnson J."/>
            <person name="Lipzen A."/>
            <person name="Ohm R."/>
            <person name="Nagy I."/>
            <person name="Pangilinan J."/>
            <person name="Yan J."/>
            <person name="Xiong Y."/>
            <person name="Grigoriev I.V."/>
            <person name="Hibbett D.S."/>
            <person name="Nagy L.G."/>
        </authorList>
    </citation>
    <scope>NUCLEOTIDE SEQUENCE [LARGE SCALE GENOMIC DNA]</scope>
    <source>
        <strain evidence="2 3">SZMC22713</strain>
    </source>
</reference>
<dbReference type="VEuPathDB" id="FungiDB:BD410DRAFT_805963"/>
<accession>A0A4Y7PUU3</accession>
<dbReference type="Proteomes" id="UP000294933">
    <property type="component" value="Unassembled WGS sequence"/>
</dbReference>
<organism evidence="2 3">
    <name type="scientific">Rickenella mellea</name>
    <dbReference type="NCBI Taxonomy" id="50990"/>
    <lineage>
        <taxon>Eukaryota</taxon>
        <taxon>Fungi</taxon>
        <taxon>Dikarya</taxon>
        <taxon>Basidiomycota</taxon>
        <taxon>Agaricomycotina</taxon>
        <taxon>Agaricomycetes</taxon>
        <taxon>Hymenochaetales</taxon>
        <taxon>Rickenellaceae</taxon>
        <taxon>Rickenella</taxon>
    </lineage>
</organism>